<evidence type="ECO:0000256" key="1">
    <source>
        <dbReference type="SAM" id="MobiDB-lite"/>
    </source>
</evidence>
<reference evidence="4" key="1">
    <citation type="journal article" date="2019" name="Int. J. Syst. Evol. Microbiol.">
        <title>The Global Catalogue of Microorganisms (GCM) 10K type strain sequencing project: providing services to taxonomists for standard genome sequencing and annotation.</title>
        <authorList>
            <consortium name="The Broad Institute Genomics Platform"/>
            <consortium name="The Broad Institute Genome Sequencing Center for Infectious Disease"/>
            <person name="Wu L."/>
            <person name="Ma J."/>
        </authorList>
    </citation>
    <scope>NUCLEOTIDE SEQUENCE [LARGE SCALE GENOMIC DNA]</scope>
    <source>
        <strain evidence="4">JCM 18424</strain>
    </source>
</reference>
<comment type="caution">
    <text evidence="3">The sequence shown here is derived from an EMBL/GenBank/DDBJ whole genome shotgun (WGS) entry which is preliminary data.</text>
</comment>
<proteinExistence type="predicted"/>
<keyword evidence="2" id="KW-0812">Transmembrane</keyword>
<name>A0ABP9N3R1_9GAMM</name>
<keyword evidence="2" id="KW-1133">Transmembrane helix</keyword>
<protein>
    <submittedName>
        <fullName evidence="3">Uncharacterized protein</fullName>
    </submittedName>
</protein>
<keyword evidence="2" id="KW-0472">Membrane</keyword>
<dbReference type="RefSeq" id="WP_171973721.1">
    <property type="nucleotide sequence ID" value="NZ_BAABKE010000010.1"/>
</dbReference>
<accession>A0ABP9N3R1</accession>
<dbReference type="EMBL" id="BAABKE010000010">
    <property type="protein sequence ID" value="GAA5103841.1"/>
    <property type="molecule type" value="Genomic_DNA"/>
</dbReference>
<dbReference type="Proteomes" id="UP001500631">
    <property type="component" value="Unassembled WGS sequence"/>
</dbReference>
<evidence type="ECO:0000313" key="3">
    <source>
        <dbReference type="EMBL" id="GAA5103841.1"/>
    </source>
</evidence>
<organism evidence="3 4">
    <name type="scientific">Wohlfahrtiimonas larvae</name>
    <dbReference type="NCBI Taxonomy" id="1157986"/>
    <lineage>
        <taxon>Bacteria</taxon>
        <taxon>Pseudomonadati</taxon>
        <taxon>Pseudomonadota</taxon>
        <taxon>Gammaproteobacteria</taxon>
        <taxon>Cardiobacteriales</taxon>
        <taxon>Ignatzschineriaceae</taxon>
        <taxon>Wohlfahrtiimonas</taxon>
    </lineage>
</organism>
<feature type="region of interest" description="Disordered" evidence="1">
    <location>
        <begin position="27"/>
        <end position="46"/>
    </location>
</feature>
<sequence>MKTFYAWYAIIIITIATIINYTTVDSNRSYSSSGSTIYRSSGGWHK</sequence>
<feature type="transmembrane region" description="Helical" evidence="2">
    <location>
        <begin position="6"/>
        <end position="24"/>
    </location>
</feature>
<evidence type="ECO:0000256" key="2">
    <source>
        <dbReference type="SAM" id="Phobius"/>
    </source>
</evidence>
<keyword evidence="4" id="KW-1185">Reference proteome</keyword>
<evidence type="ECO:0000313" key="4">
    <source>
        <dbReference type="Proteomes" id="UP001500631"/>
    </source>
</evidence>
<gene>
    <name evidence="3" type="ORF">GCM10023338_22830</name>
</gene>